<evidence type="ECO:0000256" key="8">
    <source>
        <dbReference type="ARBA" id="ARBA00039866"/>
    </source>
</evidence>
<evidence type="ECO:0000256" key="5">
    <source>
        <dbReference type="ARBA" id="ARBA00023315"/>
    </source>
</evidence>
<dbReference type="Proteomes" id="UP000281128">
    <property type="component" value="Unassembled WGS sequence"/>
</dbReference>
<comment type="function">
    <text evidence="9">Catalyzes the first step in the biosynthesis of ornithine lipids, which are phosphorus-free membrane lipids. Catalyzes the 3-hydroxyacyl-acyl carrier protein-dependent acylation of ornithine to form lyso-ornithine lipid (LOL).</text>
</comment>
<dbReference type="RefSeq" id="WP_121164623.1">
    <property type="nucleotide sequence ID" value="NZ_RAPE01000001.1"/>
</dbReference>
<sequence length="259" mass="29070">MKSDGPLFEVKLAETEVERRAAQRLRYRVFIEELGGAGEMVDHPARLERDRFDDHFDHLILTDAALDCAAEDRVVGVYRLLRDDQAKAVGQFYSEDEYDLSPLRASGRRLLELGRSCVDARYRGGDAMYHLWQGLSGYVAAHGAEVLFGVASFHGTDPDALAQPLSLLHHRHLAPPALRPRAHAAHYQRMDLVPEAELNRREAMLRVPALIKAYLRLGGHVGDGAFVDHAFRTTDVCLVMDTAQMNARQRNIYAGSARR</sequence>
<dbReference type="InterPro" id="IPR016181">
    <property type="entry name" value="Acyl_CoA_acyltransferase"/>
</dbReference>
<dbReference type="OrthoDB" id="9787072at2"/>
<protein>
    <recommendedName>
        <fullName evidence="8">L-ornithine N(alpha)-acyltransferase</fullName>
        <ecNumber evidence="7">2.3.2.30</ecNumber>
    </recommendedName>
</protein>
<name>A0A3A8AYN4_9RHOB</name>
<evidence type="ECO:0000256" key="4">
    <source>
        <dbReference type="ARBA" id="ARBA00023098"/>
    </source>
</evidence>
<keyword evidence="4" id="KW-0443">Lipid metabolism</keyword>
<evidence type="ECO:0000256" key="6">
    <source>
        <dbReference type="ARBA" id="ARBA00038095"/>
    </source>
</evidence>
<evidence type="ECO:0000256" key="9">
    <source>
        <dbReference type="ARBA" id="ARBA00045724"/>
    </source>
</evidence>
<dbReference type="GO" id="GO:0006629">
    <property type="term" value="P:lipid metabolic process"/>
    <property type="evidence" value="ECO:0007669"/>
    <property type="project" value="UniProtKB-KW"/>
</dbReference>
<evidence type="ECO:0000256" key="3">
    <source>
        <dbReference type="ARBA" id="ARBA00022679"/>
    </source>
</evidence>
<evidence type="ECO:0000313" key="11">
    <source>
        <dbReference type="EMBL" id="RKF17026.1"/>
    </source>
</evidence>
<keyword evidence="2" id="KW-0444">Lipid biosynthesis</keyword>
<evidence type="ECO:0000256" key="2">
    <source>
        <dbReference type="ARBA" id="ARBA00022516"/>
    </source>
</evidence>
<keyword evidence="3 11" id="KW-0808">Transferase</keyword>
<evidence type="ECO:0000256" key="7">
    <source>
        <dbReference type="ARBA" id="ARBA00039058"/>
    </source>
</evidence>
<dbReference type="AlphaFoldDB" id="A0A3A8AYN4"/>
<keyword evidence="5" id="KW-0012">Acyltransferase</keyword>
<evidence type="ECO:0000313" key="12">
    <source>
        <dbReference type="Proteomes" id="UP000281128"/>
    </source>
</evidence>
<dbReference type="GO" id="GO:0043810">
    <property type="term" value="F:ornithine-acyl [acyl carrier protein] N-acyltransferase activity"/>
    <property type="evidence" value="ECO:0007669"/>
    <property type="project" value="UniProtKB-EC"/>
</dbReference>
<dbReference type="EMBL" id="RAPE01000001">
    <property type="protein sequence ID" value="RKF17026.1"/>
    <property type="molecule type" value="Genomic_DNA"/>
</dbReference>
<organism evidence="11 12">
    <name type="scientific">Roseovarius spongiae</name>
    <dbReference type="NCBI Taxonomy" id="2320272"/>
    <lineage>
        <taxon>Bacteria</taxon>
        <taxon>Pseudomonadati</taxon>
        <taxon>Pseudomonadota</taxon>
        <taxon>Alphaproteobacteria</taxon>
        <taxon>Rhodobacterales</taxon>
        <taxon>Roseobacteraceae</taxon>
        <taxon>Roseovarius</taxon>
    </lineage>
</organism>
<keyword evidence="12" id="KW-1185">Reference proteome</keyword>
<evidence type="ECO:0000256" key="10">
    <source>
        <dbReference type="ARBA" id="ARBA00047785"/>
    </source>
</evidence>
<dbReference type="PANTHER" id="PTHR37323">
    <property type="entry name" value="GCN5-RELATED N-ACETYLTRANSFERASE"/>
    <property type="match status" value="1"/>
</dbReference>
<dbReference type="Gene3D" id="3.40.630.30">
    <property type="match status" value="1"/>
</dbReference>
<dbReference type="SUPFAM" id="SSF55729">
    <property type="entry name" value="Acyl-CoA N-acyltransferases (Nat)"/>
    <property type="match status" value="1"/>
</dbReference>
<proteinExistence type="inferred from homology"/>
<dbReference type="InterPro" id="IPR052351">
    <property type="entry name" value="Ornithine_N-alpha-AT"/>
</dbReference>
<dbReference type="EC" id="2.3.2.30" evidence="7"/>
<gene>
    <name evidence="11" type="ORF">D6850_05770</name>
</gene>
<evidence type="ECO:0000256" key="1">
    <source>
        <dbReference type="ARBA" id="ARBA00005189"/>
    </source>
</evidence>
<comment type="pathway">
    <text evidence="1">Lipid metabolism.</text>
</comment>
<comment type="caution">
    <text evidence="11">The sequence shown here is derived from an EMBL/GenBank/DDBJ whole genome shotgun (WGS) entry which is preliminary data.</text>
</comment>
<comment type="catalytic activity">
    <reaction evidence="10">
        <text>a (3R)-hydroxyacyl-[ACP] + L-ornithine = a lyso-ornithine lipid + holo-[ACP] + H(+)</text>
        <dbReference type="Rhea" id="RHEA:20633"/>
        <dbReference type="Rhea" id="RHEA-COMP:9685"/>
        <dbReference type="Rhea" id="RHEA-COMP:9945"/>
        <dbReference type="ChEBI" id="CHEBI:15378"/>
        <dbReference type="ChEBI" id="CHEBI:46911"/>
        <dbReference type="ChEBI" id="CHEBI:64479"/>
        <dbReference type="ChEBI" id="CHEBI:78827"/>
        <dbReference type="ChEBI" id="CHEBI:138482"/>
        <dbReference type="EC" id="2.3.2.30"/>
    </reaction>
    <physiologicalReaction direction="left-to-right" evidence="10">
        <dbReference type="Rhea" id="RHEA:20634"/>
    </physiologicalReaction>
</comment>
<accession>A0A3A8AYN4</accession>
<dbReference type="Pfam" id="PF13444">
    <property type="entry name" value="Acetyltransf_5"/>
    <property type="match status" value="1"/>
</dbReference>
<reference evidence="11 12" key="1">
    <citation type="submission" date="2018-09" db="EMBL/GenBank/DDBJ databases">
        <title>Roseovarius spongiae sp. nov., isolated from a marine sponge.</title>
        <authorList>
            <person name="Zhuang L."/>
            <person name="Luo L."/>
        </authorList>
    </citation>
    <scope>NUCLEOTIDE SEQUENCE [LARGE SCALE GENOMIC DNA]</scope>
    <source>
        <strain evidence="11 12">HN-E21</strain>
    </source>
</reference>
<comment type="similarity">
    <text evidence="6">Belongs to the acetyltransferase family. OlsB subfamily.</text>
</comment>
<dbReference type="PANTHER" id="PTHR37323:SF1">
    <property type="entry name" value="L-ORNITHINE N(ALPHA)-ACYLTRANSFERASE"/>
    <property type="match status" value="1"/>
</dbReference>